<dbReference type="PANTHER" id="PTHR42770:SF4">
    <property type="entry name" value="ARGININE_ORNITHINE ANTIPORTER-RELATED"/>
    <property type="match status" value="1"/>
</dbReference>
<dbReference type="Gene3D" id="1.20.1740.10">
    <property type="entry name" value="Amino acid/polyamine transporter I"/>
    <property type="match status" value="1"/>
</dbReference>
<dbReference type="Pfam" id="PF13520">
    <property type="entry name" value="AA_permease_2"/>
    <property type="match status" value="1"/>
</dbReference>
<reference evidence="11 12" key="1">
    <citation type="submission" date="2018-08" db="EMBL/GenBank/DDBJ databases">
        <title>Bacillus jemisoniae sp. nov., Bacillus chryseoplanitiae sp. nov., Bacillus resnikiae sp. nov., and Bacillus frankliniae sp. nov., isolated from Viking spacecraft and associated surfaces.</title>
        <authorList>
            <person name="Seuylemezian A."/>
            <person name="Vaishampayan P."/>
        </authorList>
    </citation>
    <scope>NUCLEOTIDE SEQUENCE [LARGE SCALE GENOMIC DNA]</scope>
    <source>
        <strain evidence="11 12">JJ-247</strain>
    </source>
</reference>
<dbReference type="InterPro" id="IPR050367">
    <property type="entry name" value="APC_superfamily"/>
</dbReference>
<keyword evidence="3" id="KW-0813">Transport</keyword>
<dbReference type="GO" id="GO:0006527">
    <property type="term" value="P:L-arginine catabolic process"/>
    <property type="evidence" value="ECO:0007669"/>
    <property type="project" value="UniProtKB-UniRule"/>
</dbReference>
<dbReference type="GO" id="GO:0005886">
    <property type="term" value="C:plasma membrane"/>
    <property type="evidence" value="ECO:0007669"/>
    <property type="project" value="UniProtKB-SubCell"/>
</dbReference>
<evidence type="ECO:0000256" key="10">
    <source>
        <dbReference type="SAM" id="Phobius"/>
    </source>
</evidence>
<comment type="caution">
    <text evidence="11">The sequence shown here is derived from an EMBL/GenBank/DDBJ whole genome shotgun (WGS) entry which is preliminary data.</text>
</comment>
<dbReference type="InterPro" id="IPR004754">
    <property type="entry name" value="Amino_acid_antiprt"/>
</dbReference>
<keyword evidence="5 10" id="KW-0812">Transmembrane</keyword>
<proteinExistence type="inferred from homology"/>
<keyword evidence="7 10" id="KW-1133">Transmembrane helix</keyword>
<keyword evidence="12" id="KW-1185">Reference proteome</keyword>
<comment type="subcellular location">
    <subcellularLocation>
        <location evidence="1">Cell membrane</location>
        <topology evidence="1">Multi-pass membrane protein</topology>
    </subcellularLocation>
</comment>
<evidence type="ECO:0000256" key="3">
    <source>
        <dbReference type="ARBA" id="ARBA00022448"/>
    </source>
</evidence>
<feature type="transmembrane region" description="Helical" evidence="10">
    <location>
        <begin position="154"/>
        <end position="177"/>
    </location>
</feature>
<dbReference type="NCBIfam" id="TIGR00905">
    <property type="entry name" value="2A0302"/>
    <property type="match status" value="1"/>
</dbReference>
<keyword evidence="6" id="KW-0029">Amino-acid transport</keyword>
<dbReference type="InterPro" id="IPR022461">
    <property type="entry name" value="Arg/Orn_antiprt_ArcD"/>
</dbReference>
<dbReference type="Proteomes" id="UP000265816">
    <property type="component" value="Unassembled WGS sequence"/>
</dbReference>
<keyword evidence="4" id="KW-1003">Cell membrane</keyword>
<comment type="similarity">
    <text evidence="2">Belongs to the amino acid-polyamine-organocation (APC) superfamily. Basic amino acid/polyamine antiporter (APA) (TC 2.A.3.2) family.</text>
</comment>
<feature type="transmembrane region" description="Helical" evidence="10">
    <location>
        <begin position="277"/>
        <end position="303"/>
    </location>
</feature>
<dbReference type="EMBL" id="QWVT01000002">
    <property type="protein sequence ID" value="RID88775.1"/>
    <property type="molecule type" value="Genomic_DNA"/>
</dbReference>
<name>A0A398BEW0_9BACI</name>
<feature type="transmembrane region" description="Helical" evidence="10">
    <location>
        <begin position="233"/>
        <end position="257"/>
    </location>
</feature>
<gene>
    <name evidence="11" type="primary">arcD</name>
    <name evidence="11" type="ORF">D1970_00560</name>
</gene>
<evidence type="ECO:0000256" key="6">
    <source>
        <dbReference type="ARBA" id="ARBA00022970"/>
    </source>
</evidence>
<evidence type="ECO:0000256" key="2">
    <source>
        <dbReference type="ARBA" id="ARBA00008220"/>
    </source>
</evidence>
<evidence type="ECO:0000313" key="11">
    <source>
        <dbReference type="EMBL" id="RID88775.1"/>
    </source>
</evidence>
<evidence type="ECO:0000256" key="5">
    <source>
        <dbReference type="ARBA" id="ARBA00022692"/>
    </source>
</evidence>
<dbReference type="NCBIfam" id="TIGR03810">
    <property type="entry name" value="arg_ornith_anti"/>
    <property type="match status" value="1"/>
</dbReference>
<evidence type="ECO:0000256" key="7">
    <source>
        <dbReference type="ARBA" id="ARBA00022989"/>
    </source>
</evidence>
<dbReference type="OrthoDB" id="9762947at2"/>
<feature type="transmembrane region" description="Helical" evidence="10">
    <location>
        <begin position="93"/>
        <end position="116"/>
    </location>
</feature>
<dbReference type="PIRSF" id="PIRSF006060">
    <property type="entry name" value="AA_transporter"/>
    <property type="match status" value="1"/>
</dbReference>
<dbReference type="InterPro" id="IPR002293">
    <property type="entry name" value="AA/rel_permease1"/>
</dbReference>
<evidence type="ECO:0000256" key="8">
    <source>
        <dbReference type="ARBA" id="ARBA00023136"/>
    </source>
</evidence>
<dbReference type="GO" id="GO:1903826">
    <property type="term" value="P:L-arginine transmembrane transport"/>
    <property type="evidence" value="ECO:0007669"/>
    <property type="project" value="InterPro"/>
</dbReference>
<sequence>MSDEKKLGLFPLIAIVVGSMIGGGAFNLATDMAGDASAGAMVLGWIITGVGIIALGLSFQNLTDKRPDLEGGIFSYATEGFGRFMGFNSAWGYWFSAWLGNVAYATLLFSSIGYFFPTFKGGQNIASIIGASILLWLVHALILRGVQSAAMVNLITTIAKLVPVFLFIIVGIFAFHFDTFTADFWGTGGSFQFADVMGQVKSTMLVTLWVFIGVEGAVVLSSRAKDKKDVGKATIIGLLGTLVIYIIITLMSVGMMSRPEVAALDNPSMAYVLESVVGKWGATLINLGLIISVLGAWLGWTLLASEIPFLAGKDGLFPKWFAKENKNGAPVNSMWISNVLIQVFLLSFLFTDQAYNFAFSLASSAILIPYAFSAFFQLKHSVQSTYADKTKNLIVGIIASVYSIWMIYAAGVDYLLLTMILYAPGILVFRSVQKESKAKTIFTRPELITAAVFVILAVFAIVQIAMGKISI</sequence>
<feature type="transmembrane region" description="Helical" evidence="10">
    <location>
        <begin position="447"/>
        <end position="466"/>
    </location>
</feature>
<evidence type="ECO:0000313" key="12">
    <source>
        <dbReference type="Proteomes" id="UP000265816"/>
    </source>
</evidence>
<feature type="transmembrane region" description="Helical" evidence="10">
    <location>
        <begin position="203"/>
        <end position="221"/>
    </location>
</feature>
<feature type="transmembrane region" description="Helical" evidence="10">
    <location>
        <begin position="7"/>
        <end position="26"/>
    </location>
</feature>
<feature type="transmembrane region" description="Helical" evidence="10">
    <location>
        <begin position="122"/>
        <end position="142"/>
    </location>
</feature>
<accession>A0A398BEW0</accession>
<dbReference type="PANTHER" id="PTHR42770">
    <property type="entry name" value="AMINO ACID TRANSPORTER-RELATED"/>
    <property type="match status" value="1"/>
</dbReference>
<evidence type="ECO:0000256" key="4">
    <source>
        <dbReference type="ARBA" id="ARBA00022475"/>
    </source>
</evidence>
<organism evidence="11 12">
    <name type="scientific">Mesobacillus zeae</name>
    <dbReference type="NCBI Taxonomy" id="1917180"/>
    <lineage>
        <taxon>Bacteria</taxon>
        <taxon>Bacillati</taxon>
        <taxon>Bacillota</taxon>
        <taxon>Bacilli</taxon>
        <taxon>Bacillales</taxon>
        <taxon>Bacillaceae</taxon>
        <taxon>Mesobacillus</taxon>
    </lineage>
</organism>
<evidence type="ECO:0000256" key="1">
    <source>
        <dbReference type="ARBA" id="ARBA00004651"/>
    </source>
</evidence>
<feature type="transmembrane region" description="Helical" evidence="10">
    <location>
        <begin position="357"/>
        <end position="378"/>
    </location>
</feature>
<dbReference type="RefSeq" id="WP_119110938.1">
    <property type="nucleotide sequence ID" value="NZ_CBCSEO010000004.1"/>
</dbReference>
<feature type="transmembrane region" description="Helical" evidence="10">
    <location>
        <begin position="390"/>
        <end position="408"/>
    </location>
</feature>
<dbReference type="AlphaFoldDB" id="A0A398BEW0"/>
<feature type="transmembrane region" description="Helical" evidence="10">
    <location>
        <begin position="38"/>
        <end position="59"/>
    </location>
</feature>
<feature type="transmembrane region" description="Helical" evidence="10">
    <location>
        <begin position="414"/>
        <end position="432"/>
    </location>
</feature>
<evidence type="ECO:0000256" key="9">
    <source>
        <dbReference type="NCBIfam" id="TIGR03810"/>
    </source>
</evidence>
<keyword evidence="8 10" id="KW-0472">Membrane</keyword>
<dbReference type="GO" id="GO:0043858">
    <property type="term" value="F:arginine:ornithine antiporter activity"/>
    <property type="evidence" value="ECO:0007669"/>
    <property type="project" value="UniProtKB-UniRule"/>
</dbReference>
<feature type="transmembrane region" description="Helical" evidence="10">
    <location>
        <begin position="333"/>
        <end position="351"/>
    </location>
</feature>
<protein>
    <recommendedName>
        <fullName evidence="9">Arginine-ornithine antiporter</fullName>
    </recommendedName>
</protein>